<dbReference type="InterPro" id="IPR005135">
    <property type="entry name" value="Endo/exonuclease/phosphatase"/>
</dbReference>
<organism evidence="3 4">
    <name type="scientific">Nocardioides mangrovi</name>
    <dbReference type="NCBI Taxonomy" id="2874580"/>
    <lineage>
        <taxon>Bacteria</taxon>
        <taxon>Bacillati</taxon>
        <taxon>Actinomycetota</taxon>
        <taxon>Actinomycetes</taxon>
        <taxon>Propionibacteriales</taxon>
        <taxon>Nocardioidaceae</taxon>
        <taxon>Nocardioides</taxon>
    </lineage>
</organism>
<evidence type="ECO:0000313" key="4">
    <source>
        <dbReference type="Proteomes" id="UP000780875"/>
    </source>
</evidence>
<keyword evidence="4" id="KW-1185">Reference proteome</keyword>
<comment type="caution">
    <text evidence="3">The sequence shown here is derived from an EMBL/GenBank/DDBJ whole genome shotgun (WGS) entry which is preliminary data.</text>
</comment>
<feature type="region of interest" description="Disordered" evidence="1">
    <location>
        <begin position="51"/>
        <end position="83"/>
    </location>
</feature>
<dbReference type="GO" id="GO:0004519">
    <property type="term" value="F:endonuclease activity"/>
    <property type="evidence" value="ECO:0007669"/>
    <property type="project" value="UniProtKB-KW"/>
</dbReference>
<keyword evidence="3" id="KW-0255">Endonuclease</keyword>
<gene>
    <name evidence="3" type="ORF">K8U61_04820</name>
</gene>
<reference evidence="3 4" key="1">
    <citation type="submission" date="2021-09" db="EMBL/GenBank/DDBJ databases">
        <title>Whole genome sequence of Nocardioides sp. GBK3QG-3.</title>
        <authorList>
            <person name="Tuo L."/>
        </authorList>
    </citation>
    <scope>NUCLEOTIDE SEQUENCE [LARGE SCALE GENOMIC DNA]</scope>
    <source>
        <strain evidence="3 4">GBK3QG-3</strain>
    </source>
</reference>
<feature type="domain" description="Endonuclease/exonuclease/phosphatase" evidence="2">
    <location>
        <begin position="134"/>
        <end position="329"/>
    </location>
</feature>
<evidence type="ECO:0000256" key="1">
    <source>
        <dbReference type="SAM" id="MobiDB-lite"/>
    </source>
</evidence>
<dbReference type="Proteomes" id="UP000780875">
    <property type="component" value="Unassembled WGS sequence"/>
</dbReference>
<evidence type="ECO:0000259" key="2">
    <source>
        <dbReference type="Pfam" id="PF03372"/>
    </source>
</evidence>
<protein>
    <submittedName>
        <fullName evidence="3">Endonuclease/exonuclease/phosphatase family protein</fullName>
    </submittedName>
</protein>
<dbReference type="EMBL" id="JAIQZJ010000001">
    <property type="protein sequence ID" value="MBZ5737475.1"/>
    <property type="molecule type" value="Genomic_DNA"/>
</dbReference>
<dbReference type="SUPFAM" id="SSF56219">
    <property type="entry name" value="DNase I-like"/>
    <property type="match status" value="1"/>
</dbReference>
<feature type="compositionally biased region" description="Low complexity" evidence="1">
    <location>
        <begin position="66"/>
        <end position="83"/>
    </location>
</feature>
<proteinExistence type="predicted"/>
<name>A0ABS7U9C7_9ACTN</name>
<keyword evidence="3" id="KW-0540">Nuclease</keyword>
<accession>A0ABS7U9C7</accession>
<dbReference type="InterPro" id="IPR036691">
    <property type="entry name" value="Endo/exonu/phosph_ase_sf"/>
</dbReference>
<dbReference type="RefSeq" id="WP_224121824.1">
    <property type="nucleotide sequence ID" value="NZ_JAIQZJ010000001.1"/>
</dbReference>
<evidence type="ECO:0000313" key="3">
    <source>
        <dbReference type="EMBL" id="MBZ5737475.1"/>
    </source>
</evidence>
<sequence>MLDRVLVPLVIASAITGVGVVGGDVVRWHLASSAADQQAVVAPAPSIAPFTPEPAPVRQGATLHLSPTPAAPSAGTPSAPVAGQPVVVPRTAARVGSTPASTPSPTAPAGPATIAITQANLYQGMSATSFAQDLAAVVSTQPDFVTLNEAGHRTDTQIRPAGYTSYRATGSPYLAETPVLWRTDRWTAVDEGSRWLTTRKVKWGERAVNWVTLRNAAGQVVTVVSAHPAPTLRRTAGLLPIFVAGLADLVHELETSGPVLVGGDFNAGYHGPLWPGTGLAAAGLTSTYDTFGVPAGGTGDHGGNTIDYVFHTAGITPTAQSTRELASDHDAVLATFSLG</sequence>
<dbReference type="Pfam" id="PF03372">
    <property type="entry name" value="Exo_endo_phos"/>
    <property type="match status" value="1"/>
</dbReference>
<dbReference type="Gene3D" id="3.60.10.10">
    <property type="entry name" value="Endonuclease/exonuclease/phosphatase"/>
    <property type="match status" value="1"/>
</dbReference>
<keyword evidence="3" id="KW-0378">Hydrolase</keyword>